<dbReference type="PATRIC" id="fig|1432052.4.peg.969"/>
<feature type="transmembrane region" description="Helical" evidence="7">
    <location>
        <begin position="390"/>
        <end position="413"/>
    </location>
</feature>
<dbReference type="InterPro" id="IPR035906">
    <property type="entry name" value="MetI-like_sf"/>
</dbReference>
<evidence type="ECO:0000259" key="8">
    <source>
        <dbReference type="PROSITE" id="PS50928"/>
    </source>
</evidence>
<dbReference type="Gene3D" id="1.10.3720.10">
    <property type="entry name" value="MetI-like"/>
    <property type="match status" value="1"/>
</dbReference>
<dbReference type="PANTHER" id="PTHR43227">
    <property type="entry name" value="BLL4140 PROTEIN"/>
    <property type="match status" value="1"/>
</dbReference>
<keyword evidence="6 7" id="KW-0472">Membrane</keyword>
<name>A0A1E3A8F1_9FIRM</name>
<protein>
    <submittedName>
        <fullName evidence="9">Putative multiple-sugar transport system permease YteP</fullName>
    </submittedName>
</protein>
<evidence type="ECO:0000256" key="6">
    <source>
        <dbReference type="ARBA" id="ARBA00023136"/>
    </source>
</evidence>
<dbReference type="PANTHER" id="PTHR43227:SF11">
    <property type="entry name" value="BLL4140 PROTEIN"/>
    <property type="match status" value="1"/>
</dbReference>
<sequence>MSSTKSRKEIITDKLYYPIRIAILLSVVFLFIPNLNPARISGMINKNMSLFSAGISYSSLTAEFGRAFRKGWVEESSMQLLFVSSMAMCLGIVAFCVSGCMSLGNLKFKKTGNIIGTIGCAAELAGIGGIYIAYLQISQTAKPDKIQPVFPSGLLLILIITLLILLISVIQLVLFPKLSKKSRFEMPTKYRLFLMLMPFLALVVVFAYLPLWGWRYAFFDYKVGDSISMENFVGFKWFTELFKNPATVRDIVRVLKNTLAMSGLGIATSWLPMAFAIFLSEIKNIRFRRFVQTLTTVPNFISWVLVYAIAFCIFSTDGFVSSIMVNLGIWDQGVNMLMSGDHVWIKMLGWGLWKGIGWSAIIYIAAISGIDQQLYEAATVDGADRFQRMWHITVPGLIPTFCVLLLMSIANILSNGMDQYLVFENATNQNAIMVLDLYVYKLGIGKGAIPLSTVIGMVKSIVSVTLLFAANGVSKLIRGESIV</sequence>
<evidence type="ECO:0000256" key="4">
    <source>
        <dbReference type="ARBA" id="ARBA00022692"/>
    </source>
</evidence>
<reference evidence="9 10" key="1">
    <citation type="submission" date="2016-07" db="EMBL/GenBank/DDBJ databases">
        <title>Characterization of isolates of Eisenbergiella tayi derived from blood cultures, using whole genome sequencing.</title>
        <authorList>
            <person name="Burdz T."/>
            <person name="Wiebe D."/>
            <person name="Huynh C."/>
            <person name="Bernard K."/>
        </authorList>
    </citation>
    <scope>NUCLEOTIDE SEQUENCE [LARGE SCALE GENOMIC DNA]</scope>
    <source>
        <strain evidence="9 10">NML 110608</strain>
    </source>
</reference>
<dbReference type="Pfam" id="PF00528">
    <property type="entry name" value="BPD_transp_1"/>
    <property type="match status" value="1"/>
</dbReference>
<feature type="transmembrane region" description="Helical" evidence="7">
    <location>
        <begin position="259"/>
        <end position="279"/>
    </location>
</feature>
<organism evidence="9 10">
    <name type="scientific">Eisenbergiella tayi</name>
    <dbReference type="NCBI Taxonomy" id="1432052"/>
    <lineage>
        <taxon>Bacteria</taxon>
        <taxon>Bacillati</taxon>
        <taxon>Bacillota</taxon>
        <taxon>Clostridia</taxon>
        <taxon>Lachnospirales</taxon>
        <taxon>Lachnospiraceae</taxon>
        <taxon>Eisenbergiella</taxon>
    </lineage>
</organism>
<dbReference type="RefSeq" id="WP_081331054.1">
    <property type="nucleotide sequence ID" value="NZ_MCGH01000002.1"/>
</dbReference>
<evidence type="ECO:0000313" key="9">
    <source>
        <dbReference type="EMBL" id="ODM04978.1"/>
    </source>
</evidence>
<evidence type="ECO:0000256" key="5">
    <source>
        <dbReference type="ARBA" id="ARBA00022989"/>
    </source>
</evidence>
<comment type="similarity">
    <text evidence="7">Belongs to the binding-protein-dependent transport system permease family.</text>
</comment>
<feature type="transmembrane region" description="Helical" evidence="7">
    <location>
        <begin position="350"/>
        <end position="370"/>
    </location>
</feature>
<feature type="transmembrane region" description="Helical" evidence="7">
    <location>
        <begin position="15"/>
        <end position="36"/>
    </location>
</feature>
<keyword evidence="9" id="KW-0762">Sugar transport</keyword>
<evidence type="ECO:0000313" key="10">
    <source>
        <dbReference type="Proteomes" id="UP000094067"/>
    </source>
</evidence>
<feature type="transmembrane region" description="Helical" evidence="7">
    <location>
        <begin position="448"/>
        <end position="470"/>
    </location>
</feature>
<dbReference type="CDD" id="cd06261">
    <property type="entry name" value="TM_PBP2"/>
    <property type="match status" value="1"/>
</dbReference>
<feature type="transmembrane region" description="Helical" evidence="7">
    <location>
        <begin position="190"/>
        <end position="211"/>
    </location>
</feature>
<feature type="transmembrane region" description="Helical" evidence="7">
    <location>
        <begin position="154"/>
        <end position="178"/>
    </location>
</feature>
<dbReference type="GO" id="GO:0055085">
    <property type="term" value="P:transmembrane transport"/>
    <property type="evidence" value="ECO:0007669"/>
    <property type="project" value="InterPro"/>
</dbReference>
<evidence type="ECO:0000256" key="2">
    <source>
        <dbReference type="ARBA" id="ARBA00022448"/>
    </source>
</evidence>
<comment type="subcellular location">
    <subcellularLocation>
        <location evidence="1 7">Cell membrane</location>
        <topology evidence="1 7">Multi-pass membrane protein</topology>
    </subcellularLocation>
</comment>
<dbReference type="SUPFAM" id="SSF161098">
    <property type="entry name" value="MetI-like"/>
    <property type="match status" value="1"/>
</dbReference>
<feature type="transmembrane region" description="Helical" evidence="7">
    <location>
        <begin position="80"/>
        <end position="102"/>
    </location>
</feature>
<dbReference type="InterPro" id="IPR050809">
    <property type="entry name" value="UgpAE/MalFG_permease"/>
</dbReference>
<feature type="transmembrane region" description="Helical" evidence="7">
    <location>
        <begin position="114"/>
        <end position="134"/>
    </location>
</feature>
<feature type="transmembrane region" description="Helical" evidence="7">
    <location>
        <begin position="300"/>
        <end position="330"/>
    </location>
</feature>
<keyword evidence="2 7" id="KW-0813">Transport</keyword>
<dbReference type="PROSITE" id="PS50928">
    <property type="entry name" value="ABC_TM1"/>
    <property type="match status" value="1"/>
</dbReference>
<dbReference type="EMBL" id="MCGH01000002">
    <property type="protein sequence ID" value="ODM04978.1"/>
    <property type="molecule type" value="Genomic_DNA"/>
</dbReference>
<evidence type="ECO:0000256" key="3">
    <source>
        <dbReference type="ARBA" id="ARBA00022475"/>
    </source>
</evidence>
<proteinExistence type="inferred from homology"/>
<feature type="domain" description="ABC transmembrane type-1" evidence="8">
    <location>
        <begin position="255"/>
        <end position="470"/>
    </location>
</feature>
<evidence type="ECO:0000256" key="7">
    <source>
        <dbReference type="RuleBase" id="RU363032"/>
    </source>
</evidence>
<comment type="caution">
    <text evidence="9">The sequence shown here is derived from an EMBL/GenBank/DDBJ whole genome shotgun (WGS) entry which is preliminary data.</text>
</comment>
<keyword evidence="3" id="KW-1003">Cell membrane</keyword>
<dbReference type="Proteomes" id="UP000094067">
    <property type="component" value="Unassembled WGS sequence"/>
</dbReference>
<dbReference type="AlphaFoldDB" id="A0A1E3A8F1"/>
<keyword evidence="5 7" id="KW-1133">Transmembrane helix</keyword>
<dbReference type="GO" id="GO:0005886">
    <property type="term" value="C:plasma membrane"/>
    <property type="evidence" value="ECO:0007669"/>
    <property type="project" value="UniProtKB-SubCell"/>
</dbReference>
<accession>A0A1E3A8F1</accession>
<evidence type="ECO:0000256" key="1">
    <source>
        <dbReference type="ARBA" id="ARBA00004651"/>
    </source>
</evidence>
<keyword evidence="4 7" id="KW-0812">Transmembrane</keyword>
<dbReference type="InterPro" id="IPR000515">
    <property type="entry name" value="MetI-like"/>
</dbReference>
<gene>
    <name evidence="9" type="primary">yteP_14</name>
    <name evidence="9" type="ORF">BEI61_00860</name>
</gene>